<evidence type="ECO:0000313" key="12">
    <source>
        <dbReference type="Proteomes" id="UP000043763"/>
    </source>
</evidence>
<dbReference type="FunFam" id="3.30.70.870:FF:000001">
    <property type="entry name" value="Elongation factor G"/>
    <property type="match status" value="1"/>
</dbReference>
<evidence type="ECO:0000256" key="5">
    <source>
        <dbReference type="ARBA" id="ARBA00022768"/>
    </source>
</evidence>
<dbReference type="GO" id="GO:0003746">
    <property type="term" value="F:translation elongation factor activity"/>
    <property type="evidence" value="ECO:0007669"/>
    <property type="project" value="UniProtKB-UniRule"/>
</dbReference>
<feature type="domain" description="Tr-type G" evidence="10">
    <location>
        <begin position="8"/>
        <end position="282"/>
    </location>
</feature>
<keyword evidence="5 9" id="KW-0251">Elongation factor</keyword>
<keyword evidence="6 9" id="KW-0648">Protein biosynthesis</keyword>
<evidence type="ECO:0000259" key="10">
    <source>
        <dbReference type="PROSITE" id="PS51722"/>
    </source>
</evidence>
<dbReference type="NCBIfam" id="TIGR00484">
    <property type="entry name" value="EF-G"/>
    <property type="match status" value="1"/>
</dbReference>
<evidence type="ECO:0000256" key="6">
    <source>
        <dbReference type="ARBA" id="ARBA00022917"/>
    </source>
</evidence>
<keyword evidence="9" id="KW-0963">Cytoplasm</keyword>
<gene>
    <name evidence="11" type="primary">fusA2</name>
    <name evidence="9" type="synonym">fusA</name>
    <name evidence="11" type="ORF">BRSU_0186</name>
</gene>
<dbReference type="PROSITE" id="PS51722">
    <property type="entry name" value="G_TR_2"/>
    <property type="match status" value="1"/>
</dbReference>
<dbReference type="GO" id="GO:0005737">
    <property type="term" value="C:cytoplasm"/>
    <property type="evidence" value="ECO:0007669"/>
    <property type="project" value="UniProtKB-SubCell"/>
</dbReference>
<comment type="similarity">
    <text evidence="2 9">Belongs to the TRAFAC class translation factor GTPase superfamily. Classic translation factor GTPase family. EF-G/EF-2 subfamily.</text>
</comment>
<dbReference type="Pfam" id="PF00679">
    <property type="entry name" value="EFG_C"/>
    <property type="match status" value="1"/>
</dbReference>
<dbReference type="SMART" id="SM00838">
    <property type="entry name" value="EFG_C"/>
    <property type="match status" value="1"/>
</dbReference>
<dbReference type="InterPro" id="IPR031157">
    <property type="entry name" value="G_TR_CS"/>
</dbReference>
<dbReference type="InterPro" id="IPR027417">
    <property type="entry name" value="P-loop_NTPase"/>
</dbReference>
<feature type="binding site" evidence="9">
    <location>
        <begin position="135"/>
        <end position="138"/>
    </location>
    <ligand>
        <name>GTP</name>
        <dbReference type="ChEBI" id="CHEBI:37565"/>
    </ligand>
</feature>
<evidence type="ECO:0000256" key="4">
    <source>
        <dbReference type="ARBA" id="ARBA00022741"/>
    </source>
</evidence>
<feature type="binding site" evidence="9">
    <location>
        <begin position="81"/>
        <end position="85"/>
    </location>
    <ligand>
        <name>GTP</name>
        <dbReference type="ChEBI" id="CHEBI:37565"/>
    </ligand>
</feature>
<comment type="subcellular location">
    <subcellularLocation>
        <location evidence="1 9">Cytoplasm</location>
    </subcellularLocation>
</comment>
<proteinExistence type="inferred from homology"/>
<feature type="binding site" evidence="9">
    <location>
        <begin position="17"/>
        <end position="24"/>
    </location>
    <ligand>
        <name>GTP</name>
        <dbReference type="ChEBI" id="CHEBI:37565"/>
    </ligand>
</feature>
<dbReference type="OrthoDB" id="9804431at2"/>
<dbReference type="NCBIfam" id="NF009381">
    <property type="entry name" value="PRK12740.1-5"/>
    <property type="match status" value="1"/>
</dbReference>
<keyword evidence="12" id="KW-1185">Reference proteome</keyword>
<dbReference type="PANTHER" id="PTHR43261:SF1">
    <property type="entry name" value="RIBOSOME-RELEASING FACTOR 2, MITOCHONDRIAL"/>
    <property type="match status" value="1"/>
</dbReference>
<dbReference type="Gene3D" id="3.30.70.870">
    <property type="entry name" value="Elongation Factor G (Translational Gtpase), domain 3"/>
    <property type="match status" value="1"/>
</dbReference>
<evidence type="ECO:0000313" key="11">
    <source>
        <dbReference type="EMBL" id="CRF31499.1"/>
    </source>
</evidence>
<dbReference type="InterPro" id="IPR014721">
    <property type="entry name" value="Ribsml_uS5_D2-typ_fold_subgr"/>
</dbReference>
<name>A0A0G4K3H3_9SPIR</name>
<dbReference type="CDD" id="cd01886">
    <property type="entry name" value="EF-G"/>
    <property type="match status" value="1"/>
</dbReference>
<organism evidence="11 12">
    <name type="scientific">Brachyspira suanatina</name>
    <dbReference type="NCBI Taxonomy" id="381802"/>
    <lineage>
        <taxon>Bacteria</taxon>
        <taxon>Pseudomonadati</taxon>
        <taxon>Spirochaetota</taxon>
        <taxon>Spirochaetia</taxon>
        <taxon>Brachyspirales</taxon>
        <taxon>Brachyspiraceae</taxon>
        <taxon>Brachyspira</taxon>
    </lineage>
</organism>
<dbReference type="InterPro" id="IPR041095">
    <property type="entry name" value="EFG_II"/>
</dbReference>
<dbReference type="InterPro" id="IPR004540">
    <property type="entry name" value="Transl_elong_EFG/EF2"/>
</dbReference>
<dbReference type="GO" id="GO:0005525">
    <property type="term" value="F:GTP binding"/>
    <property type="evidence" value="ECO:0007669"/>
    <property type="project" value="UniProtKB-UniRule"/>
</dbReference>
<dbReference type="InterPro" id="IPR020568">
    <property type="entry name" value="Ribosomal_Su5_D2-typ_SF"/>
</dbReference>
<dbReference type="Gene3D" id="2.40.30.10">
    <property type="entry name" value="Translation factors"/>
    <property type="match status" value="1"/>
</dbReference>
<dbReference type="PROSITE" id="PS00301">
    <property type="entry name" value="G_TR_1"/>
    <property type="match status" value="1"/>
</dbReference>
<dbReference type="Pfam" id="PF03764">
    <property type="entry name" value="EFG_IV"/>
    <property type="match status" value="1"/>
</dbReference>
<dbReference type="NCBIfam" id="TIGR00231">
    <property type="entry name" value="small_GTP"/>
    <property type="match status" value="1"/>
</dbReference>
<dbReference type="InterPro" id="IPR005517">
    <property type="entry name" value="Transl_elong_EFG/EF2_IV"/>
</dbReference>
<accession>A0A0G4K3H3</accession>
<evidence type="ECO:0000256" key="8">
    <source>
        <dbReference type="ARBA" id="ARBA00024731"/>
    </source>
</evidence>
<dbReference type="HAMAP" id="MF_00054_B">
    <property type="entry name" value="EF_G_EF_2_B"/>
    <property type="match status" value="1"/>
</dbReference>
<dbReference type="InterPro" id="IPR009022">
    <property type="entry name" value="EFG_III"/>
</dbReference>
<dbReference type="GO" id="GO:0003924">
    <property type="term" value="F:GTPase activity"/>
    <property type="evidence" value="ECO:0007669"/>
    <property type="project" value="InterPro"/>
</dbReference>
<dbReference type="CDD" id="cd01434">
    <property type="entry name" value="EFG_mtEFG1_IV"/>
    <property type="match status" value="1"/>
</dbReference>
<dbReference type="FunFam" id="3.40.50.300:FF:000029">
    <property type="entry name" value="Elongation factor G"/>
    <property type="match status" value="1"/>
</dbReference>
<dbReference type="RefSeq" id="WP_020064459.1">
    <property type="nucleotide sequence ID" value="NZ_CVLB01000001.1"/>
</dbReference>
<dbReference type="CDD" id="cd16262">
    <property type="entry name" value="EFG_III"/>
    <property type="match status" value="1"/>
</dbReference>
<reference evidence="12" key="1">
    <citation type="submission" date="2015-04" db="EMBL/GenBank/DDBJ databases">
        <authorList>
            <person name="Mushtaq Mamoona"/>
        </authorList>
    </citation>
    <scope>NUCLEOTIDE SEQUENCE [LARGE SCALE GENOMIC DNA]</scope>
    <source>
        <strain evidence="12">AN4859/03</strain>
    </source>
</reference>
<dbReference type="SMART" id="SM00889">
    <property type="entry name" value="EFG_IV"/>
    <property type="match status" value="1"/>
</dbReference>
<dbReference type="PRINTS" id="PR00315">
    <property type="entry name" value="ELONGATNFCT"/>
</dbReference>
<dbReference type="SUPFAM" id="SSF54980">
    <property type="entry name" value="EF-G C-terminal domain-like"/>
    <property type="match status" value="2"/>
</dbReference>
<keyword evidence="4 9" id="KW-0547">Nucleotide-binding</keyword>
<dbReference type="GO" id="GO:0032790">
    <property type="term" value="P:ribosome disassembly"/>
    <property type="evidence" value="ECO:0007669"/>
    <property type="project" value="TreeGrafter"/>
</dbReference>
<dbReference type="FunFam" id="2.40.30.10:FF:000006">
    <property type="entry name" value="Elongation factor G"/>
    <property type="match status" value="1"/>
</dbReference>
<dbReference type="FunFam" id="3.30.230.10:FF:000003">
    <property type="entry name" value="Elongation factor G"/>
    <property type="match status" value="1"/>
</dbReference>
<evidence type="ECO:0000256" key="3">
    <source>
        <dbReference type="ARBA" id="ARBA00017872"/>
    </source>
</evidence>
<comment type="function">
    <text evidence="8 9">Catalyzes the GTP-dependent ribosomal translocation step during translation elongation. During this step, the ribosome changes from the pre-translocational (PRE) to the post-translocational (POST) state as the newly formed A-site-bound peptidyl-tRNA and P-site-bound deacylated tRNA move to the P and E sites, respectively. Catalyzes the coordinated movement of the two tRNA molecules, the mRNA and conformational changes in the ribosome.</text>
</comment>
<dbReference type="InterPro" id="IPR009000">
    <property type="entry name" value="Transl_B-barrel_sf"/>
</dbReference>
<dbReference type="Pfam" id="PF00009">
    <property type="entry name" value="GTP_EFTU"/>
    <property type="match status" value="1"/>
</dbReference>
<dbReference type="CDD" id="cd04088">
    <property type="entry name" value="EFG_mtEFG_II"/>
    <property type="match status" value="1"/>
</dbReference>
<dbReference type="InterPro" id="IPR035649">
    <property type="entry name" value="EFG_V"/>
</dbReference>
<dbReference type="InterPro" id="IPR047872">
    <property type="entry name" value="EFG_IV"/>
</dbReference>
<protein>
    <recommendedName>
        <fullName evidence="3 9">Elongation factor G</fullName>
        <shortName evidence="9">EF-G</shortName>
    </recommendedName>
</protein>
<dbReference type="Gene3D" id="3.30.70.240">
    <property type="match status" value="1"/>
</dbReference>
<keyword evidence="7 9" id="KW-0342">GTP-binding</keyword>
<dbReference type="Gene3D" id="3.40.50.300">
    <property type="entry name" value="P-loop containing nucleotide triphosphate hydrolases"/>
    <property type="match status" value="1"/>
</dbReference>
<evidence type="ECO:0000256" key="7">
    <source>
        <dbReference type="ARBA" id="ARBA00023134"/>
    </source>
</evidence>
<dbReference type="Proteomes" id="UP000043763">
    <property type="component" value="Unassembled WGS sequence"/>
</dbReference>
<dbReference type="InterPro" id="IPR035647">
    <property type="entry name" value="EFG_III/V"/>
</dbReference>
<dbReference type="InterPro" id="IPR005225">
    <property type="entry name" value="Small_GTP-bd"/>
</dbReference>
<dbReference type="AlphaFoldDB" id="A0A0G4K3H3"/>
<dbReference type="SUPFAM" id="SSF54211">
    <property type="entry name" value="Ribosomal protein S5 domain 2-like"/>
    <property type="match status" value="1"/>
</dbReference>
<dbReference type="Pfam" id="PF22042">
    <property type="entry name" value="EF-G_D2"/>
    <property type="match status" value="1"/>
</dbReference>
<dbReference type="SUPFAM" id="SSF52540">
    <property type="entry name" value="P-loop containing nucleoside triphosphate hydrolases"/>
    <property type="match status" value="1"/>
</dbReference>
<dbReference type="SUPFAM" id="SSF50447">
    <property type="entry name" value="Translation proteins"/>
    <property type="match status" value="1"/>
</dbReference>
<dbReference type="EMBL" id="CVLB01000001">
    <property type="protein sequence ID" value="CRF31499.1"/>
    <property type="molecule type" value="Genomic_DNA"/>
</dbReference>
<dbReference type="CDD" id="cd03713">
    <property type="entry name" value="EFG_mtEFG_C"/>
    <property type="match status" value="1"/>
</dbReference>
<dbReference type="Pfam" id="PF14492">
    <property type="entry name" value="EFG_III"/>
    <property type="match status" value="1"/>
</dbReference>
<dbReference type="PANTHER" id="PTHR43261">
    <property type="entry name" value="TRANSLATION ELONGATION FACTOR G-RELATED"/>
    <property type="match status" value="1"/>
</dbReference>
<dbReference type="Gene3D" id="3.30.230.10">
    <property type="match status" value="1"/>
</dbReference>
<evidence type="ECO:0000256" key="1">
    <source>
        <dbReference type="ARBA" id="ARBA00004496"/>
    </source>
</evidence>
<evidence type="ECO:0000256" key="9">
    <source>
        <dbReference type="HAMAP-Rule" id="MF_00054"/>
    </source>
</evidence>
<dbReference type="InterPro" id="IPR000640">
    <property type="entry name" value="EFG_V-like"/>
</dbReference>
<dbReference type="InterPro" id="IPR000795">
    <property type="entry name" value="T_Tr_GTP-bd_dom"/>
</dbReference>
<dbReference type="InterPro" id="IPR053905">
    <property type="entry name" value="EF-G-like_DII"/>
</dbReference>
<sequence>MARQISLENTRNIGIMAHIDAGKTTLSERILFFTGKTHRLGEVHEGAAEMDWMEQERERGITITSAATTCFWNGHRINLIDTPGHVDFTAEVERSLRVLDSAVGVFCSVGGVQPQSETVWRQASNYKIPRAIFVNKMDRIGANFYAVLDQTRERLKANSHPVVIPIGAESNFEGVVDLVNMKEIIWVSEDGMKMEEREIRPELKEKAEEYRNSLLEAIVEYDDDAMNKFFEGEEIDVPTIKRLIRTATLTADFFPMFCGTAFKNKGIQVLINGVVDYLPSPIDKPEVEGTDLDGNVIKRKIADDEKFSALAFKIMTDPHVGKIAFLRVYSGILESGSYVLNATKGKRERIGRILQMHANKREEIEQVYAGDIAAAVGLKDTTTGDTLCPENAPIILESINFPEPVINVAIEPKTKGDRDKMSVALSRLAEEDPTFRVSFDEETGQTIIAGMGELHLEIICDRMKREYKVEANVGRPQVSYREGIKKTVEVQGKFVRQSGGKGQYGDVWLRIGPNEPNGGFKFNNEIVGGAVPREYIPAVEKGCVESMNTGVLANYPMLDVVVSAFDGSFHPVDSSEMAFKIAASMGFKDGCKKADPYLLEPMMTVEVVTPEDYMGDIIGDLASRRGQVHGFTDKSGYKSINATVPLAEMFGYTTSIRNVSQGRASYTMQFSHYEEVPKNVAEEIIGARMGNNK</sequence>
<evidence type="ECO:0000256" key="2">
    <source>
        <dbReference type="ARBA" id="ARBA00005870"/>
    </source>
</evidence>
<dbReference type="FunFam" id="3.30.70.240:FF:000001">
    <property type="entry name" value="Elongation factor G"/>
    <property type="match status" value="1"/>
</dbReference>